<feature type="compositionally biased region" description="Polar residues" evidence="1">
    <location>
        <begin position="397"/>
        <end position="418"/>
    </location>
</feature>
<dbReference type="InterPro" id="IPR021924">
    <property type="entry name" value="DUF3537"/>
</dbReference>
<dbReference type="Pfam" id="PF12056">
    <property type="entry name" value="DUF3537"/>
    <property type="match status" value="2"/>
</dbReference>
<evidence type="ECO:0000256" key="1">
    <source>
        <dbReference type="SAM" id="MobiDB-lite"/>
    </source>
</evidence>
<dbReference type="AlphaFoldDB" id="A0A8S9LSB6"/>
<keyword evidence="2" id="KW-0472">Membrane</keyword>
<feature type="transmembrane region" description="Helical" evidence="2">
    <location>
        <begin position="96"/>
        <end position="117"/>
    </location>
</feature>
<feature type="region of interest" description="Disordered" evidence="1">
    <location>
        <begin position="732"/>
        <end position="752"/>
    </location>
</feature>
<feature type="region of interest" description="Disordered" evidence="1">
    <location>
        <begin position="397"/>
        <end position="441"/>
    </location>
</feature>
<dbReference type="InterPro" id="IPR012940">
    <property type="entry name" value="NABP"/>
</dbReference>
<dbReference type="EMBL" id="QGKY02000089">
    <property type="protein sequence ID" value="KAF2610265.1"/>
    <property type="molecule type" value="Genomic_DNA"/>
</dbReference>
<dbReference type="Pfam" id="PF07990">
    <property type="entry name" value="NABP"/>
    <property type="match status" value="1"/>
</dbReference>
<dbReference type="PANTHER" id="PTHR31963:SF20">
    <property type="entry name" value="(RAPE) HYPOTHETICAL PROTEIN"/>
    <property type="match status" value="1"/>
</dbReference>
<feature type="region of interest" description="Disordered" evidence="1">
    <location>
        <begin position="318"/>
        <end position="339"/>
    </location>
</feature>
<evidence type="ECO:0000313" key="4">
    <source>
        <dbReference type="EMBL" id="KAF2610265.1"/>
    </source>
</evidence>
<feature type="region of interest" description="Disordered" evidence="1">
    <location>
        <begin position="827"/>
        <end position="857"/>
    </location>
</feature>
<comment type="caution">
    <text evidence="4">The sequence shown here is derived from an EMBL/GenBank/DDBJ whole genome shotgun (WGS) entry which is preliminary data.</text>
</comment>
<protein>
    <recommendedName>
        <fullName evidence="3">Nucleic acid binding NABP domain-containing protein</fullName>
    </recommendedName>
</protein>
<evidence type="ECO:0000259" key="3">
    <source>
        <dbReference type="Pfam" id="PF07990"/>
    </source>
</evidence>
<dbReference type="PANTHER" id="PTHR31963">
    <property type="entry name" value="RAS GUANINE NUCLEOTIDE EXCHANGE FACTOR K"/>
    <property type="match status" value="1"/>
</dbReference>
<sequence>MADIDIGTAAGGDRGGRREPLINRENKFTRCVSHAQDELQSFRKYLRWMCVDQSSPWTAVLSWSMFVVFTLVVPATSHFVIACADCDSHHSRPYDSVVQLSLSSFASLSFLCLSRFVSKYGLRRFLFFDKLWHESETVRQGYTNQLNVSFLFFLLIVSNSKFSNLGFLIGFKTDVDTGDTDDSEDYGDEEDDFDNNNLIPAYAYSTISFQKRQALVNYFENNKAGITVFGFTLDRSTLHTIFGIEMSLVLWLLVLSKAIESYDSEEEIRRDPTYVAYYLSNITLNPRLPPPLISRENQHLLSTTASWDGMGIRSSLQSSRRSLSTHREEPEDEGSLVEQQPYASLANLIQRPHSAEDIHGISSSIASESTRRLHESDISSLSMDAIPSEDTLASQNCTNAERTKNNLSLFGASPSSMRNQEKQQHSQGRRMPPPSYQVQATSPPQQMMHNLPKIATTPIYTSTSAYMTSLSPFYNQSSGMYLPQYNYSGYLSREGAVPIPYDISPTSSGYNNNARLLPGGGHNTPSHVDPFQWQYYQQPQADAYSPSFQSSVDSASGFMANHELHSNPLSPSYGMQSPRHVGNYFAVPPGVRVMPQYTGSPLASPVMPSSPVGGGMMSQFGRRSETRYHQQGTSRNTGIYPGGWQGGNSVVDDFKRHSFLDELKSPNARKLELSDIAGRVVEFRDPTYVAYYLSNITLNPRLPPPLISRENQHLLSTTASWDGMGIRSSLHSSRRSLSTHREEPEDEGSLVEQQPYASLANMIQRPHSAEDIHAISSSIASESTRRLHESDISSLSMDAIPSEDTLASQNSTDAQNERTNINLSLFGASPASMRNQEKQQHSQGRKMPPPSYQVQATSPPQQMMHNLPKIATTPTYTSTSAYMTSLSPFYNQSSGMYLPQYNYSGYLSREGAVPMPYDISPTSSGYNNNARLLPGGGHNTPSLVDPFQWQYYQQPQADAYSPSFQSSADSATGFMANHEPHSNPLSPSFGLHSPRHVGNYFAVPPGVRVMPQYTGSPLASPVMPSSPVGGGMMSQFGRRSETRYHQQGPSRSTEIYPGGWQGGNVDDYKRHSFLDELKSPNARKLELSDIAGRVVEFR</sequence>
<feature type="transmembrane region" description="Helical" evidence="2">
    <location>
        <begin position="63"/>
        <end position="84"/>
    </location>
</feature>
<name>A0A8S9LSB6_BRACR</name>
<proteinExistence type="predicted"/>
<accession>A0A8S9LSB6</accession>
<evidence type="ECO:0000256" key="2">
    <source>
        <dbReference type="SAM" id="Phobius"/>
    </source>
</evidence>
<organism evidence="4">
    <name type="scientific">Brassica cretica</name>
    <name type="common">Mustard</name>
    <dbReference type="NCBI Taxonomy" id="69181"/>
    <lineage>
        <taxon>Eukaryota</taxon>
        <taxon>Viridiplantae</taxon>
        <taxon>Streptophyta</taxon>
        <taxon>Embryophyta</taxon>
        <taxon>Tracheophyta</taxon>
        <taxon>Spermatophyta</taxon>
        <taxon>Magnoliopsida</taxon>
        <taxon>eudicotyledons</taxon>
        <taxon>Gunneridae</taxon>
        <taxon>Pentapetalae</taxon>
        <taxon>rosids</taxon>
        <taxon>malvids</taxon>
        <taxon>Brassicales</taxon>
        <taxon>Brassicaceae</taxon>
        <taxon>Brassiceae</taxon>
        <taxon>Brassica</taxon>
    </lineage>
</organism>
<reference evidence="4" key="1">
    <citation type="submission" date="2019-12" db="EMBL/GenBank/DDBJ databases">
        <title>Genome sequencing and annotation of Brassica cretica.</title>
        <authorList>
            <person name="Studholme D.J."/>
            <person name="Sarris P.F."/>
        </authorList>
    </citation>
    <scope>NUCLEOTIDE SEQUENCE</scope>
    <source>
        <strain evidence="4">PFS-102/07</strain>
        <tissue evidence="4">Leaf</tissue>
    </source>
</reference>
<keyword evidence="2" id="KW-0812">Transmembrane</keyword>
<feature type="domain" description="Nucleic acid binding NABP" evidence="3">
    <location>
        <begin position="1012"/>
        <end position="1088"/>
    </location>
</feature>
<keyword evidence="2" id="KW-1133">Transmembrane helix</keyword>
<gene>
    <name evidence="4" type="ORF">F2Q70_00010206</name>
</gene>